<reference evidence="1" key="1">
    <citation type="submission" date="2018-02" db="EMBL/GenBank/DDBJ databases">
        <title>Rhizophora mucronata_Transcriptome.</title>
        <authorList>
            <person name="Meera S.P."/>
            <person name="Sreeshan A."/>
            <person name="Augustine A."/>
        </authorList>
    </citation>
    <scope>NUCLEOTIDE SEQUENCE</scope>
    <source>
        <tissue evidence="1">Leaf</tissue>
    </source>
</reference>
<name>A0A2P2NH63_RHIMU</name>
<evidence type="ECO:0000313" key="1">
    <source>
        <dbReference type="EMBL" id="MBX41828.1"/>
    </source>
</evidence>
<dbReference type="AlphaFoldDB" id="A0A2P2NH63"/>
<accession>A0A2P2NH63</accession>
<dbReference type="EMBL" id="GGEC01061344">
    <property type="protein sequence ID" value="MBX41828.1"/>
    <property type="molecule type" value="Transcribed_RNA"/>
</dbReference>
<sequence length="46" mass="5222">MGEPLVIKFPFSTSKLYFSSYFLCTVEPSASSFMLKSNKNFVVDMC</sequence>
<protein>
    <submittedName>
        <fullName evidence="1">AKIN gamma</fullName>
    </submittedName>
</protein>
<organism evidence="1">
    <name type="scientific">Rhizophora mucronata</name>
    <name type="common">Asiatic mangrove</name>
    <dbReference type="NCBI Taxonomy" id="61149"/>
    <lineage>
        <taxon>Eukaryota</taxon>
        <taxon>Viridiplantae</taxon>
        <taxon>Streptophyta</taxon>
        <taxon>Embryophyta</taxon>
        <taxon>Tracheophyta</taxon>
        <taxon>Spermatophyta</taxon>
        <taxon>Magnoliopsida</taxon>
        <taxon>eudicotyledons</taxon>
        <taxon>Gunneridae</taxon>
        <taxon>Pentapetalae</taxon>
        <taxon>rosids</taxon>
        <taxon>fabids</taxon>
        <taxon>Malpighiales</taxon>
        <taxon>Rhizophoraceae</taxon>
        <taxon>Rhizophora</taxon>
    </lineage>
</organism>
<proteinExistence type="predicted"/>